<comment type="caution">
    <text evidence="3">The sequence shown here is derived from an EMBL/GenBank/DDBJ whole genome shotgun (WGS) entry which is preliminary data.</text>
</comment>
<proteinExistence type="predicted"/>
<dbReference type="PROSITE" id="PS50096">
    <property type="entry name" value="IQ"/>
    <property type="match status" value="1"/>
</dbReference>
<feature type="region of interest" description="Disordered" evidence="1">
    <location>
        <begin position="354"/>
        <end position="407"/>
    </location>
</feature>
<dbReference type="PANTHER" id="PTHR14690">
    <property type="entry name" value="IQ MOTIF CONTAINING WITH AAA DOMAIN 1"/>
    <property type="match status" value="1"/>
</dbReference>
<evidence type="ECO:0000313" key="4">
    <source>
        <dbReference type="Proteomes" id="UP000827092"/>
    </source>
</evidence>
<evidence type="ECO:0000313" key="3">
    <source>
        <dbReference type="EMBL" id="KAG8192808.1"/>
    </source>
</evidence>
<dbReference type="AlphaFoldDB" id="A0AAV6VAC2"/>
<dbReference type="GO" id="GO:0005524">
    <property type="term" value="F:ATP binding"/>
    <property type="evidence" value="ECO:0007669"/>
    <property type="project" value="InterPro"/>
</dbReference>
<feature type="compositionally biased region" description="Basic residues" evidence="1">
    <location>
        <begin position="375"/>
        <end position="395"/>
    </location>
</feature>
<sequence length="853" mass="98888">MTYNLSDSGLFENKDEDLKGVTSFELSSKYYNSLWKSTQLDLQNLVKTEIPTENPIVFEKRSKAIQETSFLYLKYIKTCNKLIIYYENIAQPQKRRYLRSLFEVCIGRVLELKHTLVDLGKSDFQFMDQALLDLSMLPSDMDIKIPEYMKEDVNDKELQHNKNIVEQYIQNLNNKSIHQEVESKEETNHGMLLKVIQSHKRTREKMVYFEEDTNHKDSGNLVEENEFKKTLSLSKTTTECATIIQRAWRRFISRKRLKYMYMKEMQFMNILPLQNPSGKSEAFEKYRRNVIQRNDDEYLCAKQKMLEEMFVYKAPMFSEELEARIRSYIHEYKEIHKKFPSFPTEIEGGSETMLSIPLVPQVEEKEPVEEDKKERKNTKSPKGSKGKKPKKNKNAKGKDSEADEPAGYSLKPSKFVSVILKLLKEYEDTWSAQESADLDMFNEELLQIKVTTEVKKAVRLAVDEKMRDELERLKKALKEGIKKKKKKKKEKKEGMKKKKVKGKKLKEQPEVDLTAERSLDSLVSELVENGIITNYPKIRLDEFWGDCNYYGSAQSILGRFDKDPLPCLGDIKRVVKEYCLFPMLFDVIHSGEAYVKSILFTGPKGSGKRTLIYSICNEIGATLINLSAENLEGKYSGDDGLEMLMHLVSKVSRLVQPTVIYVKDAENYFWKEKPSSCKISEPNRLKTQLPKLIKRIGPTDRILICGSTVIPFNANQTLLSGCYEKIICIPKPDHNCRRLLWRQMIKKFGGKLPSNSDIHVLSNISDGFTAGQIKKTAHKVLSSRRLSIQDKFPLSAMDFKNALAEHVPVYEEEHQAYLTWMEKLPLGSERVAMLEKEREENPVEEDDDEEEAD</sequence>
<feature type="region of interest" description="Disordered" evidence="1">
    <location>
        <begin position="833"/>
        <end position="853"/>
    </location>
</feature>
<feature type="compositionally biased region" description="Acidic residues" evidence="1">
    <location>
        <begin position="842"/>
        <end position="853"/>
    </location>
</feature>
<feature type="region of interest" description="Disordered" evidence="1">
    <location>
        <begin position="481"/>
        <end position="503"/>
    </location>
</feature>
<dbReference type="InterPro" id="IPR052267">
    <property type="entry name" value="N-DRC_Component"/>
</dbReference>
<accession>A0AAV6VAC2</accession>
<reference evidence="3 4" key="1">
    <citation type="journal article" date="2022" name="Nat. Ecol. Evol.">
        <title>A masculinizing supergene underlies an exaggerated male reproductive morph in a spider.</title>
        <authorList>
            <person name="Hendrickx F."/>
            <person name="De Corte Z."/>
            <person name="Sonet G."/>
            <person name="Van Belleghem S.M."/>
            <person name="Kostlbacher S."/>
            <person name="Vangestel C."/>
        </authorList>
    </citation>
    <scope>NUCLEOTIDE SEQUENCE [LARGE SCALE GENOMIC DNA]</scope>
    <source>
        <strain evidence="3">W744_W776</strain>
    </source>
</reference>
<dbReference type="InterPro" id="IPR027417">
    <property type="entry name" value="P-loop_NTPase"/>
</dbReference>
<name>A0AAV6VAC2_9ARAC</name>
<evidence type="ECO:0000259" key="2">
    <source>
        <dbReference type="Pfam" id="PF00004"/>
    </source>
</evidence>
<dbReference type="SMART" id="SM00015">
    <property type="entry name" value="IQ"/>
    <property type="match status" value="1"/>
</dbReference>
<protein>
    <recommendedName>
        <fullName evidence="2">ATPase AAA-type core domain-containing protein</fullName>
    </recommendedName>
</protein>
<dbReference type="Proteomes" id="UP000827092">
    <property type="component" value="Unassembled WGS sequence"/>
</dbReference>
<dbReference type="EMBL" id="JAFNEN010000134">
    <property type="protein sequence ID" value="KAG8192808.1"/>
    <property type="molecule type" value="Genomic_DNA"/>
</dbReference>
<dbReference type="InterPro" id="IPR000048">
    <property type="entry name" value="IQ_motif_EF-hand-BS"/>
</dbReference>
<keyword evidence="4" id="KW-1185">Reference proteome</keyword>
<dbReference type="SUPFAM" id="SSF52540">
    <property type="entry name" value="P-loop containing nucleoside triphosphate hydrolases"/>
    <property type="match status" value="1"/>
</dbReference>
<dbReference type="Gene3D" id="1.10.8.60">
    <property type="match status" value="1"/>
</dbReference>
<feature type="compositionally biased region" description="Basic and acidic residues" evidence="1">
    <location>
        <begin position="362"/>
        <end position="374"/>
    </location>
</feature>
<dbReference type="Pfam" id="PF00612">
    <property type="entry name" value="IQ"/>
    <property type="match status" value="1"/>
</dbReference>
<dbReference type="PANTHER" id="PTHR14690:SF0">
    <property type="entry name" value="IQ MOTIF CONTAINING WITH AAA DOMAIN 1"/>
    <property type="match status" value="1"/>
</dbReference>
<feature type="domain" description="ATPase AAA-type core" evidence="2">
    <location>
        <begin position="598"/>
        <end position="730"/>
    </location>
</feature>
<dbReference type="Gene3D" id="3.40.50.300">
    <property type="entry name" value="P-loop containing nucleotide triphosphate hydrolases"/>
    <property type="match status" value="1"/>
</dbReference>
<dbReference type="GO" id="GO:0016887">
    <property type="term" value="F:ATP hydrolysis activity"/>
    <property type="evidence" value="ECO:0007669"/>
    <property type="project" value="InterPro"/>
</dbReference>
<organism evidence="3 4">
    <name type="scientific">Oedothorax gibbosus</name>
    <dbReference type="NCBI Taxonomy" id="931172"/>
    <lineage>
        <taxon>Eukaryota</taxon>
        <taxon>Metazoa</taxon>
        <taxon>Ecdysozoa</taxon>
        <taxon>Arthropoda</taxon>
        <taxon>Chelicerata</taxon>
        <taxon>Arachnida</taxon>
        <taxon>Araneae</taxon>
        <taxon>Araneomorphae</taxon>
        <taxon>Entelegynae</taxon>
        <taxon>Araneoidea</taxon>
        <taxon>Linyphiidae</taxon>
        <taxon>Erigoninae</taxon>
        <taxon>Oedothorax</taxon>
    </lineage>
</organism>
<dbReference type="Pfam" id="PF00004">
    <property type="entry name" value="AAA"/>
    <property type="match status" value="1"/>
</dbReference>
<evidence type="ECO:0000256" key="1">
    <source>
        <dbReference type="SAM" id="MobiDB-lite"/>
    </source>
</evidence>
<gene>
    <name evidence="3" type="ORF">JTE90_014592</name>
</gene>
<dbReference type="InterPro" id="IPR003959">
    <property type="entry name" value="ATPase_AAA_core"/>
</dbReference>